<dbReference type="Proteomes" id="UP000199599">
    <property type="component" value="Unassembled WGS sequence"/>
</dbReference>
<comment type="subunit">
    <text evidence="5">Homodimer. Homodimerization may be required to stabilize the binding of ScpA to the Smc head domains. Component of a cohesin-like complex composed of ScpA, ScpB and the Smc homodimer, in which ScpA and ScpB bind to the head domain of Smc. The presence of the three proteins is required for the association of the complex with DNA.</text>
</comment>
<accession>A0A1I1R217</accession>
<dbReference type="EMBL" id="FOMN01000001">
    <property type="protein sequence ID" value="SFD28451.1"/>
    <property type="molecule type" value="Genomic_DNA"/>
</dbReference>
<name>A0A1I1R217_9LACO</name>
<dbReference type="PANTHER" id="PTHR34298">
    <property type="entry name" value="SEGREGATION AND CONDENSATION PROTEIN B"/>
    <property type="match status" value="1"/>
</dbReference>
<dbReference type="HAMAP" id="MF_01804">
    <property type="entry name" value="ScpB"/>
    <property type="match status" value="1"/>
</dbReference>
<reference evidence="8" key="2">
    <citation type="submission" date="2016-10" db="EMBL/GenBank/DDBJ databases">
        <authorList>
            <person name="Varghese N."/>
            <person name="Submissions S."/>
        </authorList>
    </citation>
    <scope>NUCLEOTIDE SEQUENCE [LARGE SCALE GENOMIC DNA]</scope>
    <source>
        <strain evidence="8">R-53102</strain>
    </source>
</reference>
<evidence type="ECO:0000256" key="5">
    <source>
        <dbReference type="HAMAP-Rule" id="MF_01804"/>
    </source>
</evidence>
<dbReference type="NCBIfam" id="TIGR00281">
    <property type="entry name" value="SMC-Scp complex subunit ScpB"/>
    <property type="match status" value="1"/>
</dbReference>
<evidence type="ECO:0000313" key="6">
    <source>
        <dbReference type="EMBL" id="RHW54594.1"/>
    </source>
</evidence>
<comment type="subcellular location">
    <subcellularLocation>
        <location evidence="5">Cytoplasm</location>
    </subcellularLocation>
    <text evidence="5">Associated with two foci at the outer edges of the nucleoid region in young cells, and at four foci within both cell halves in older cells.</text>
</comment>
<evidence type="ECO:0000313" key="8">
    <source>
        <dbReference type="Proteomes" id="UP000199599"/>
    </source>
</evidence>
<evidence type="ECO:0000256" key="1">
    <source>
        <dbReference type="ARBA" id="ARBA00022490"/>
    </source>
</evidence>
<sequence>MVSKIAQLEALLYLAGDNGIESENLCELLHVEQSALGEMATKLTSQLKANVDSGLQVLHVNHNYKLTTRPEVSKTVTSFFQRDLTKTLSQSALEILAIIAYKQPITRIEVDQIRGVNSSGALQTLIWRGLIKVQGKKDVAGHPNLYVTSDYFLQYFGYQSLADLPLIEDFEVNEINADGEIDLFTTKGQADKNLAKLPKGE</sequence>
<keyword evidence="2 5" id="KW-0132">Cell division</keyword>
<dbReference type="GO" id="GO:0006260">
    <property type="term" value="P:DNA replication"/>
    <property type="evidence" value="ECO:0007669"/>
    <property type="project" value="UniProtKB-UniRule"/>
</dbReference>
<keyword evidence="3 5" id="KW-0159">Chromosome partition</keyword>
<dbReference type="InterPro" id="IPR005234">
    <property type="entry name" value="ScpB_csome_segregation"/>
</dbReference>
<evidence type="ECO:0000313" key="9">
    <source>
        <dbReference type="Proteomes" id="UP000265862"/>
    </source>
</evidence>
<evidence type="ECO:0000256" key="3">
    <source>
        <dbReference type="ARBA" id="ARBA00022829"/>
    </source>
</evidence>
<reference evidence="7" key="1">
    <citation type="submission" date="2016-10" db="EMBL/GenBank/DDBJ databases">
        <authorList>
            <person name="de Groot N.N."/>
        </authorList>
    </citation>
    <scope>NUCLEOTIDE SEQUENCE [LARGE SCALE GENOMIC DNA]</scope>
    <source>
        <strain evidence="7">R-53102</strain>
    </source>
</reference>
<dbReference type="Proteomes" id="UP000265862">
    <property type="component" value="Unassembled WGS sequence"/>
</dbReference>
<dbReference type="Gene3D" id="1.10.10.10">
    <property type="entry name" value="Winged helix-like DNA-binding domain superfamily/Winged helix DNA-binding domain"/>
    <property type="match status" value="2"/>
</dbReference>
<comment type="similarity">
    <text evidence="5">Belongs to the ScpB family.</text>
</comment>
<evidence type="ECO:0000313" key="7">
    <source>
        <dbReference type="EMBL" id="SFD28451.1"/>
    </source>
</evidence>
<dbReference type="GO" id="GO:0051304">
    <property type="term" value="P:chromosome separation"/>
    <property type="evidence" value="ECO:0007669"/>
    <property type="project" value="InterPro"/>
</dbReference>
<dbReference type="GO" id="GO:0005737">
    <property type="term" value="C:cytoplasm"/>
    <property type="evidence" value="ECO:0007669"/>
    <property type="project" value="UniProtKB-SubCell"/>
</dbReference>
<comment type="function">
    <text evidence="5">Participates in chromosomal partition during cell division. May act via the formation of a condensin-like complex containing Smc and ScpA that pull DNA away from mid-cell into both cell halves.</text>
</comment>
<keyword evidence="1 5" id="KW-0963">Cytoplasm</keyword>
<dbReference type="SUPFAM" id="SSF46785">
    <property type="entry name" value="Winged helix' DNA-binding domain"/>
    <property type="match status" value="2"/>
</dbReference>
<dbReference type="InterPro" id="IPR036390">
    <property type="entry name" value="WH_DNA-bd_sf"/>
</dbReference>
<evidence type="ECO:0000256" key="4">
    <source>
        <dbReference type="ARBA" id="ARBA00023306"/>
    </source>
</evidence>
<organism evidence="7 8">
    <name type="scientific">Lactobacillus bombicola</name>
    <dbReference type="NCBI Taxonomy" id="1505723"/>
    <lineage>
        <taxon>Bacteria</taxon>
        <taxon>Bacillati</taxon>
        <taxon>Bacillota</taxon>
        <taxon>Bacilli</taxon>
        <taxon>Lactobacillales</taxon>
        <taxon>Lactobacillaceae</taxon>
        <taxon>Lactobacillus</taxon>
    </lineage>
</organism>
<dbReference type="RefSeq" id="WP_090091872.1">
    <property type="nucleotide sequence ID" value="NZ_CBCRVU010000001.1"/>
</dbReference>
<dbReference type="STRING" id="1505723.SAMN04487792_0089"/>
<dbReference type="PANTHER" id="PTHR34298:SF2">
    <property type="entry name" value="SEGREGATION AND CONDENSATION PROTEIN B"/>
    <property type="match status" value="1"/>
</dbReference>
<dbReference type="PIRSF" id="PIRSF019345">
    <property type="entry name" value="ScpB"/>
    <property type="match status" value="1"/>
</dbReference>
<dbReference type="EMBL" id="QOCV01000005">
    <property type="protein sequence ID" value="RHW54594.1"/>
    <property type="molecule type" value="Genomic_DNA"/>
</dbReference>
<gene>
    <name evidence="5 6" type="primary">scpB</name>
    <name evidence="6" type="ORF">DS835_03030</name>
    <name evidence="7" type="ORF">SAMN04487792_0089</name>
</gene>
<dbReference type="InterPro" id="IPR036388">
    <property type="entry name" value="WH-like_DNA-bd_sf"/>
</dbReference>
<dbReference type="Pfam" id="PF04079">
    <property type="entry name" value="SMC_ScpB"/>
    <property type="match status" value="1"/>
</dbReference>
<protein>
    <recommendedName>
        <fullName evidence="5">Segregation and condensation protein B</fullName>
    </recommendedName>
</protein>
<dbReference type="AlphaFoldDB" id="A0A1I1R217"/>
<proteinExistence type="inferred from homology"/>
<evidence type="ECO:0000256" key="2">
    <source>
        <dbReference type="ARBA" id="ARBA00022618"/>
    </source>
</evidence>
<keyword evidence="4 5" id="KW-0131">Cell cycle</keyword>
<reference evidence="6 9" key="3">
    <citation type="submission" date="2018-07" db="EMBL/GenBank/DDBJ databases">
        <title>Genome sequences of six Lactobacillus spp. isolated from bumble bee guts.</title>
        <authorList>
            <person name="Motta E.V.S."/>
            <person name="Moran N.A."/>
        </authorList>
    </citation>
    <scope>NUCLEOTIDE SEQUENCE [LARGE SCALE GENOMIC DNA]</scope>
    <source>
        <strain evidence="6 9">OCC3</strain>
    </source>
</reference>
<dbReference type="GO" id="GO:0051301">
    <property type="term" value="P:cell division"/>
    <property type="evidence" value="ECO:0007669"/>
    <property type="project" value="UniProtKB-KW"/>
</dbReference>